<name>A0AAT9HFL0_9ACTN</name>
<evidence type="ECO:0000256" key="1">
    <source>
        <dbReference type="SAM" id="MobiDB-lite"/>
    </source>
</evidence>
<gene>
    <name evidence="2" type="ORF">SHKM778_26660</name>
</gene>
<proteinExistence type="predicted"/>
<reference evidence="2" key="2">
    <citation type="submission" date="2024-07" db="EMBL/GenBank/DDBJ databases">
        <title>Streptomyces haneummycinica sp. nov., a new antibiotic-producing actinobacterium isolated from marine sediment.</title>
        <authorList>
            <person name="Uemura M."/>
            <person name="Hamada M."/>
            <person name="Hirano S."/>
            <person name="Kobayashi K."/>
            <person name="Ohshiro T."/>
            <person name="Kobayashi T."/>
            <person name="Terahara T."/>
        </authorList>
    </citation>
    <scope>NUCLEOTIDE SEQUENCE</scope>
    <source>
        <strain evidence="2">KM77-8</strain>
    </source>
</reference>
<reference evidence="2" key="1">
    <citation type="submission" date="2024-06" db="EMBL/GenBank/DDBJ databases">
        <authorList>
            <consortium name="consrtm"/>
            <person name="Uemura M."/>
            <person name="Terahara T."/>
        </authorList>
    </citation>
    <scope>NUCLEOTIDE SEQUENCE</scope>
    <source>
        <strain evidence="2">KM77-8</strain>
    </source>
</reference>
<evidence type="ECO:0000313" key="2">
    <source>
        <dbReference type="EMBL" id="BFO16278.1"/>
    </source>
</evidence>
<protein>
    <submittedName>
        <fullName evidence="2">Uncharacterized protein</fullName>
    </submittedName>
</protein>
<dbReference type="EMBL" id="AP035768">
    <property type="protein sequence ID" value="BFO16278.1"/>
    <property type="molecule type" value="Genomic_DNA"/>
</dbReference>
<sequence>MFRTGFRHGPAAHLLDEVELEQDGGQPGGEAPGDRCGEEKKRCTAAVAARGSVERAVRAPEALHERSRQYGRQGAALPSRP</sequence>
<organism evidence="2">
    <name type="scientific">Streptomyces haneummycinicus</name>
    <dbReference type="NCBI Taxonomy" id="3074435"/>
    <lineage>
        <taxon>Bacteria</taxon>
        <taxon>Bacillati</taxon>
        <taxon>Actinomycetota</taxon>
        <taxon>Actinomycetes</taxon>
        <taxon>Kitasatosporales</taxon>
        <taxon>Streptomycetaceae</taxon>
        <taxon>Streptomyces</taxon>
    </lineage>
</organism>
<feature type="region of interest" description="Disordered" evidence="1">
    <location>
        <begin position="58"/>
        <end position="81"/>
    </location>
</feature>
<dbReference type="AlphaFoldDB" id="A0AAT9HFL0"/>
<feature type="region of interest" description="Disordered" evidence="1">
    <location>
        <begin position="18"/>
        <end position="38"/>
    </location>
</feature>
<feature type="compositionally biased region" description="Basic and acidic residues" evidence="1">
    <location>
        <begin position="58"/>
        <end position="68"/>
    </location>
</feature>
<accession>A0AAT9HFL0</accession>